<evidence type="ECO:0000313" key="1">
    <source>
        <dbReference type="EMBL" id="KAJ3501032.1"/>
    </source>
</evidence>
<comment type="caution">
    <text evidence="1">The sequence shown here is derived from an EMBL/GenBank/DDBJ whole genome shotgun (WGS) entry which is preliminary data.</text>
</comment>
<name>A0ACC1R8K5_9HYPO</name>
<evidence type="ECO:0000313" key="2">
    <source>
        <dbReference type="Proteomes" id="UP001148629"/>
    </source>
</evidence>
<gene>
    <name evidence="1" type="ORF">NM208_g17020</name>
</gene>
<dbReference type="EMBL" id="JANRMS010005736">
    <property type="protein sequence ID" value="KAJ3501032.1"/>
    <property type="molecule type" value="Genomic_DNA"/>
</dbReference>
<proteinExistence type="predicted"/>
<accession>A0ACC1R8K5</accession>
<organism evidence="1 2">
    <name type="scientific">Fusarium decemcellulare</name>
    <dbReference type="NCBI Taxonomy" id="57161"/>
    <lineage>
        <taxon>Eukaryota</taxon>
        <taxon>Fungi</taxon>
        <taxon>Dikarya</taxon>
        <taxon>Ascomycota</taxon>
        <taxon>Pezizomycotina</taxon>
        <taxon>Sordariomycetes</taxon>
        <taxon>Hypocreomycetidae</taxon>
        <taxon>Hypocreales</taxon>
        <taxon>Nectriaceae</taxon>
        <taxon>Fusarium</taxon>
        <taxon>Fusarium decemcellulare species complex</taxon>
    </lineage>
</organism>
<dbReference type="Proteomes" id="UP001148629">
    <property type="component" value="Unassembled WGS sequence"/>
</dbReference>
<protein>
    <submittedName>
        <fullName evidence="1">Uncharacterized protein</fullName>
    </submittedName>
</protein>
<reference evidence="1" key="1">
    <citation type="submission" date="2022-08" db="EMBL/GenBank/DDBJ databases">
        <title>Genome Sequence of Fusarium decemcellulare.</title>
        <authorList>
            <person name="Buettner E."/>
        </authorList>
    </citation>
    <scope>NUCLEOTIDE SEQUENCE</scope>
    <source>
        <strain evidence="1">Babe19</strain>
    </source>
</reference>
<keyword evidence="2" id="KW-1185">Reference proteome</keyword>
<sequence length="281" mass="30957">MHPAIHVAFAHEEVSGSRRATLLSHDQRNIGSRDDAANIARARDLETQADETSFGDKYPPGLCYGNNVGHKVPRLGVIIGAFVASNPVGWATAGMAVAAGAQQVGSLKDEMCDTIKDANGQSINKKYPINELGSCEDDIGSLLKTAYTMRNDGSRSVDENDTQKIAVTEAQLQKFLRQFKDKLPDGQGENLRTLLDEFVAATNTRNQNILTYNNAVISLYQQIKNKTLVQKQTERLRSELLKQNQGLPSIVGYYQRLRNDSRISILRALKQIQLALAAVQC</sequence>